<evidence type="ECO:0000313" key="2">
    <source>
        <dbReference type="Proteomes" id="UP000248014"/>
    </source>
</evidence>
<sequence>MSLLLIWLTAGIQALHPAPSATGQPVREMMYVPPVPDDVDWHAPAAATCIASHRIRSTRIIRGAGIIYEMAGRKRYINRLRFGASQLDQRDIILIRSPSGLLCAGDTLQLIDGVTGSRSIFVGLGSFERVGENLQAAP</sequence>
<dbReference type="RefSeq" id="WP_146215273.1">
    <property type="nucleotide sequence ID" value="NZ_QJJM01000002.1"/>
</dbReference>
<comment type="caution">
    <text evidence="1">The sequence shown here is derived from an EMBL/GenBank/DDBJ whole genome shotgun (WGS) entry which is preliminary data.</text>
</comment>
<dbReference type="OrthoDB" id="5956991at2"/>
<accession>A0A2V3VB26</accession>
<organism evidence="1 2">
    <name type="scientific">Blastomonas natatoria</name>
    <dbReference type="NCBI Taxonomy" id="34015"/>
    <lineage>
        <taxon>Bacteria</taxon>
        <taxon>Pseudomonadati</taxon>
        <taxon>Pseudomonadota</taxon>
        <taxon>Alphaproteobacteria</taxon>
        <taxon>Sphingomonadales</taxon>
        <taxon>Sphingomonadaceae</taxon>
        <taxon>Blastomonas</taxon>
    </lineage>
</organism>
<name>A0A2V3VB26_9SPHN</name>
<dbReference type="Proteomes" id="UP000248014">
    <property type="component" value="Unassembled WGS sequence"/>
</dbReference>
<reference evidence="1 2" key="1">
    <citation type="submission" date="2018-05" db="EMBL/GenBank/DDBJ databases">
        <title>Genomic Encyclopedia of Type Strains, Phase IV (KMG-IV): sequencing the most valuable type-strain genomes for metagenomic binning, comparative biology and taxonomic classification.</title>
        <authorList>
            <person name="Goeker M."/>
        </authorList>
    </citation>
    <scope>NUCLEOTIDE SEQUENCE [LARGE SCALE GENOMIC DNA]</scope>
    <source>
        <strain evidence="1 2">DSM 3183</strain>
    </source>
</reference>
<keyword evidence="2" id="KW-1185">Reference proteome</keyword>
<evidence type="ECO:0000313" key="1">
    <source>
        <dbReference type="EMBL" id="PXW78364.1"/>
    </source>
</evidence>
<gene>
    <name evidence="1" type="ORF">C7451_10234</name>
</gene>
<dbReference type="AlphaFoldDB" id="A0A2V3VB26"/>
<proteinExistence type="predicted"/>
<dbReference type="EMBL" id="QJJM01000002">
    <property type="protein sequence ID" value="PXW78364.1"/>
    <property type="molecule type" value="Genomic_DNA"/>
</dbReference>
<protein>
    <submittedName>
        <fullName evidence="1">Uncharacterized protein</fullName>
    </submittedName>
</protein>